<keyword evidence="9" id="KW-1185">Reference proteome</keyword>
<dbReference type="GO" id="GO:0030246">
    <property type="term" value="F:carbohydrate binding"/>
    <property type="evidence" value="ECO:0007669"/>
    <property type="project" value="InterPro"/>
</dbReference>
<evidence type="ECO:0000256" key="3">
    <source>
        <dbReference type="ARBA" id="ARBA00009284"/>
    </source>
</evidence>
<feature type="region of interest" description="Disordered" evidence="6">
    <location>
        <begin position="519"/>
        <end position="543"/>
    </location>
</feature>
<dbReference type="GO" id="GO:0030288">
    <property type="term" value="C:outer membrane-bounded periplasmic space"/>
    <property type="evidence" value="ECO:0007669"/>
    <property type="project" value="TreeGrafter"/>
</dbReference>
<dbReference type="SUPFAM" id="SSF74650">
    <property type="entry name" value="Galactose mutarotase-like"/>
    <property type="match status" value="1"/>
</dbReference>
<dbReference type="PANTHER" id="PTHR30504:SF3">
    <property type="entry name" value="GLUCANS BIOSYNTHESIS PROTEIN D"/>
    <property type="match status" value="1"/>
</dbReference>
<dbReference type="Gene3D" id="2.70.98.10">
    <property type="match status" value="1"/>
</dbReference>
<dbReference type="GO" id="GO:0003824">
    <property type="term" value="F:catalytic activity"/>
    <property type="evidence" value="ECO:0007669"/>
    <property type="project" value="InterPro"/>
</dbReference>
<evidence type="ECO:0000256" key="4">
    <source>
        <dbReference type="ARBA" id="ARBA00022729"/>
    </source>
</evidence>
<evidence type="ECO:0000313" key="8">
    <source>
        <dbReference type="EMBL" id="ARN81142.1"/>
    </source>
</evidence>
<proteinExistence type="inferred from homology"/>
<dbReference type="Proteomes" id="UP000193978">
    <property type="component" value="Chromosome"/>
</dbReference>
<comment type="pathway">
    <text evidence="2">Glycan metabolism; osmoregulated periplasmic glucan (OPG) biosynthesis.</text>
</comment>
<evidence type="ECO:0000313" key="9">
    <source>
        <dbReference type="Proteomes" id="UP000193978"/>
    </source>
</evidence>
<feature type="domain" description="Glucan biosynthesis periplasmic MdoG C-terminal" evidence="7">
    <location>
        <begin position="30"/>
        <end position="509"/>
    </location>
</feature>
<dbReference type="PIRSF" id="PIRSF006281">
    <property type="entry name" value="MdoG"/>
    <property type="match status" value="1"/>
</dbReference>
<comment type="similarity">
    <text evidence="3">Belongs to the OpgD/OpgG family.</text>
</comment>
<gene>
    <name evidence="8" type="ORF">B1812_08670</name>
</gene>
<sequence length="543" mass="59963">MRALLLGGLCPSITARALTSSSVADNVHRFNFAEVVRRARELALTPFDGALRRLPPGIDSLDFDSWRDIRFRPDRAIPLDAAKSYRLETFHLGFLYKRAVAINLVEKGIVTPLLYSPGCFDYGRVKLNKPLPSDTGFAGLRLHYPLNDPRVSDELISFLGASYFRFLGREQQYGLSARALCVEAGTSEESFPYFREFWLEVSEEGEGRATIYALLDGEAATGAYRFDVAPGQQTTLDVAATLFPRRAGVKFGLAPLTSMYLTGENDHRVRDGFRDELHDSDGLLMLTGADEWIWRPLSNPSSERTTSFTDKSVKGFGLMQRDRIFESYQDLELAYESRPSYFVEPKGDWGAGRVELIELSTPDESNDNIVASWTPKTPPAPLQPFSYAYRLTASLDDRSLSPSGRVVNTFTAPARALGSAEKARPGACRFLVDFARGDLAYYLTDPSEVEAVATATKGVILRSSVVANPHIEGLRAMFDVAVAPGATSDLRVYLRAGARSLTETWTFPWTAPALQTSPQTLAADRPDGPDLQAATLSQQPIRN</sequence>
<keyword evidence="4" id="KW-0732">Signal</keyword>
<dbReference type="PANTHER" id="PTHR30504">
    <property type="entry name" value="GLUCANS BIOSYNTHESIS PROTEIN"/>
    <property type="match status" value="1"/>
</dbReference>
<dbReference type="STRING" id="655015.B1812_08670"/>
<comment type="subcellular location">
    <subcellularLocation>
        <location evidence="1">Periplasm</location>
    </subcellularLocation>
</comment>
<evidence type="ECO:0000256" key="2">
    <source>
        <dbReference type="ARBA" id="ARBA00005001"/>
    </source>
</evidence>
<evidence type="ECO:0000259" key="7">
    <source>
        <dbReference type="Pfam" id="PF04349"/>
    </source>
</evidence>
<name>A0A1W6MUA5_9HYPH</name>
<keyword evidence="5" id="KW-0574">Periplasm</keyword>
<dbReference type="InterPro" id="IPR013783">
    <property type="entry name" value="Ig-like_fold"/>
</dbReference>
<dbReference type="InterPro" id="IPR014756">
    <property type="entry name" value="Ig_E-set"/>
</dbReference>
<dbReference type="Pfam" id="PF04349">
    <property type="entry name" value="MdoG"/>
    <property type="match status" value="1"/>
</dbReference>
<dbReference type="GO" id="GO:0051274">
    <property type="term" value="P:beta-glucan biosynthetic process"/>
    <property type="evidence" value="ECO:0007669"/>
    <property type="project" value="TreeGrafter"/>
</dbReference>
<dbReference type="InterPro" id="IPR014438">
    <property type="entry name" value="Glucan_biosyn_MdoG/MdoD"/>
</dbReference>
<reference evidence="8 9" key="1">
    <citation type="submission" date="2017-02" db="EMBL/GenBank/DDBJ databases">
        <authorList>
            <person name="Peterson S.W."/>
        </authorList>
    </citation>
    <scope>NUCLEOTIDE SEQUENCE [LARGE SCALE GENOMIC DNA]</scope>
    <source>
        <strain evidence="8 9">S285</strain>
    </source>
</reference>
<dbReference type="SUPFAM" id="SSF81296">
    <property type="entry name" value="E set domains"/>
    <property type="match status" value="1"/>
</dbReference>
<feature type="compositionally biased region" description="Polar residues" evidence="6">
    <location>
        <begin position="534"/>
        <end position="543"/>
    </location>
</feature>
<dbReference type="AlphaFoldDB" id="A0A1W6MUA5"/>
<dbReference type="InterPro" id="IPR007444">
    <property type="entry name" value="Glucan_biosyn_MdoG_C"/>
</dbReference>
<dbReference type="InterPro" id="IPR011013">
    <property type="entry name" value="Gal_mutarotase_sf_dom"/>
</dbReference>
<dbReference type="RefSeq" id="WP_085771229.1">
    <property type="nucleotide sequence ID" value="NZ_AP027149.1"/>
</dbReference>
<evidence type="ECO:0000256" key="6">
    <source>
        <dbReference type="SAM" id="MobiDB-lite"/>
    </source>
</evidence>
<protein>
    <submittedName>
        <fullName evidence="8">Glucan biosynthesis protein G</fullName>
    </submittedName>
</protein>
<dbReference type="EMBL" id="CP019948">
    <property type="protein sequence ID" value="ARN81142.1"/>
    <property type="molecule type" value="Genomic_DNA"/>
</dbReference>
<dbReference type="UniPathway" id="UPA00637"/>
<dbReference type="InterPro" id="IPR014718">
    <property type="entry name" value="GH-type_carb-bd"/>
</dbReference>
<dbReference type="OrthoDB" id="9777817at2"/>
<dbReference type="Gene3D" id="2.60.40.10">
    <property type="entry name" value="Immunoglobulins"/>
    <property type="match status" value="1"/>
</dbReference>
<organism evidence="8 9">
    <name type="scientific">Methylocystis bryophila</name>
    <dbReference type="NCBI Taxonomy" id="655015"/>
    <lineage>
        <taxon>Bacteria</taxon>
        <taxon>Pseudomonadati</taxon>
        <taxon>Pseudomonadota</taxon>
        <taxon>Alphaproteobacteria</taxon>
        <taxon>Hyphomicrobiales</taxon>
        <taxon>Methylocystaceae</taxon>
        <taxon>Methylocystis</taxon>
    </lineage>
</organism>
<accession>A0A1W6MUA5</accession>
<dbReference type="KEGG" id="mbry:B1812_08670"/>
<evidence type="ECO:0000256" key="5">
    <source>
        <dbReference type="ARBA" id="ARBA00022764"/>
    </source>
</evidence>
<evidence type="ECO:0000256" key="1">
    <source>
        <dbReference type="ARBA" id="ARBA00004418"/>
    </source>
</evidence>